<dbReference type="PANTHER" id="PTHR28680">
    <property type="entry name" value="CENTROMERE PROTEIN X"/>
    <property type="match status" value="1"/>
</dbReference>
<dbReference type="AlphaFoldDB" id="A0AA40BTS3"/>
<evidence type="ECO:0000256" key="1">
    <source>
        <dbReference type="ARBA" id="ARBA00004123"/>
    </source>
</evidence>
<dbReference type="Proteomes" id="UP001175000">
    <property type="component" value="Unassembled WGS sequence"/>
</dbReference>
<feature type="region of interest" description="Disordered" evidence="7">
    <location>
        <begin position="1"/>
        <end position="100"/>
    </location>
</feature>
<reference evidence="8" key="1">
    <citation type="submission" date="2023-06" db="EMBL/GenBank/DDBJ databases">
        <title>Genome-scale phylogeny and comparative genomics of the fungal order Sordariales.</title>
        <authorList>
            <consortium name="Lawrence Berkeley National Laboratory"/>
            <person name="Hensen N."/>
            <person name="Bonometti L."/>
            <person name="Westerberg I."/>
            <person name="Brannstrom I.O."/>
            <person name="Guillou S."/>
            <person name="Cros-Aarteil S."/>
            <person name="Calhoun S."/>
            <person name="Haridas S."/>
            <person name="Kuo A."/>
            <person name="Mondo S."/>
            <person name="Pangilinan J."/>
            <person name="Riley R."/>
            <person name="Labutti K."/>
            <person name="Andreopoulos B."/>
            <person name="Lipzen A."/>
            <person name="Chen C."/>
            <person name="Yanf M."/>
            <person name="Daum C."/>
            <person name="Ng V."/>
            <person name="Clum A."/>
            <person name="Steindorff A."/>
            <person name="Ohm R."/>
            <person name="Martin F."/>
            <person name="Silar P."/>
            <person name="Natvig D."/>
            <person name="Lalanne C."/>
            <person name="Gautier V."/>
            <person name="Ament-Velasquez S.L."/>
            <person name="Kruys A."/>
            <person name="Hutchinson M.I."/>
            <person name="Powell A.J."/>
            <person name="Barry K."/>
            <person name="Miller A.N."/>
            <person name="Grigoriev I.V."/>
            <person name="Debuchy R."/>
            <person name="Gladieux P."/>
            <person name="Thoren M.H."/>
            <person name="Johannesson H."/>
        </authorList>
    </citation>
    <scope>NUCLEOTIDE SEQUENCE</scope>
    <source>
        <strain evidence="8">CBS 606.72</strain>
    </source>
</reference>
<evidence type="ECO:0000256" key="2">
    <source>
        <dbReference type="ARBA" id="ARBA00009359"/>
    </source>
</evidence>
<dbReference type="InterPro" id="IPR018552">
    <property type="entry name" value="CENP-X"/>
</dbReference>
<accession>A0AA40BTS3</accession>
<dbReference type="Pfam" id="PF09415">
    <property type="entry name" value="CENP-X"/>
    <property type="match status" value="1"/>
</dbReference>
<protein>
    <submittedName>
        <fullName evidence="8">CENP-S associating centromere protein X-domain-containing protein</fullName>
    </submittedName>
</protein>
<keyword evidence="9" id="KW-1185">Reference proteome</keyword>
<keyword evidence="6" id="KW-0539">Nucleus</keyword>
<proteinExistence type="inferred from homology"/>
<organism evidence="8 9">
    <name type="scientific">Immersiella caudata</name>
    <dbReference type="NCBI Taxonomy" id="314043"/>
    <lineage>
        <taxon>Eukaryota</taxon>
        <taxon>Fungi</taxon>
        <taxon>Dikarya</taxon>
        <taxon>Ascomycota</taxon>
        <taxon>Pezizomycotina</taxon>
        <taxon>Sordariomycetes</taxon>
        <taxon>Sordariomycetidae</taxon>
        <taxon>Sordariales</taxon>
        <taxon>Lasiosphaeriaceae</taxon>
        <taxon>Immersiella</taxon>
    </lineage>
</organism>
<keyword evidence="3" id="KW-0227">DNA damage</keyword>
<dbReference type="EMBL" id="JAULSU010000006">
    <property type="protein sequence ID" value="KAK0613339.1"/>
    <property type="molecule type" value="Genomic_DNA"/>
</dbReference>
<feature type="compositionally biased region" description="Low complexity" evidence="7">
    <location>
        <begin position="1"/>
        <end position="18"/>
    </location>
</feature>
<keyword evidence="5" id="KW-0234">DNA repair</keyword>
<gene>
    <name evidence="8" type="ORF">B0T14DRAFT_276779</name>
</gene>
<evidence type="ECO:0000256" key="7">
    <source>
        <dbReference type="SAM" id="MobiDB-lite"/>
    </source>
</evidence>
<evidence type="ECO:0000313" key="8">
    <source>
        <dbReference type="EMBL" id="KAK0613339.1"/>
    </source>
</evidence>
<feature type="compositionally biased region" description="Polar residues" evidence="7">
    <location>
        <begin position="38"/>
        <end position="56"/>
    </location>
</feature>
<dbReference type="GO" id="GO:0046982">
    <property type="term" value="F:protein heterodimerization activity"/>
    <property type="evidence" value="ECO:0007669"/>
    <property type="project" value="InterPro"/>
</dbReference>
<dbReference type="InterPro" id="IPR009072">
    <property type="entry name" value="Histone-fold"/>
</dbReference>
<dbReference type="CDD" id="cd22921">
    <property type="entry name" value="HFD_CENP-X"/>
    <property type="match status" value="1"/>
</dbReference>
<dbReference type="PANTHER" id="PTHR28680:SF1">
    <property type="entry name" value="CENTROMERE PROTEIN X"/>
    <property type="match status" value="1"/>
</dbReference>
<dbReference type="GO" id="GO:0051382">
    <property type="term" value="P:kinetochore assembly"/>
    <property type="evidence" value="ECO:0007669"/>
    <property type="project" value="InterPro"/>
</dbReference>
<comment type="similarity">
    <text evidence="2">Belongs to the CENP-X/MHF2 family.</text>
</comment>
<keyword evidence="4" id="KW-0238">DNA-binding</keyword>
<evidence type="ECO:0000256" key="4">
    <source>
        <dbReference type="ARBA" id="ARBA00023125"/>
    </source>
</evidence>
<dbReference type="GO" id="GO:0031297">
    <property type="term" value="P:replication fork processing"/>
    <property type="evidence" value="ECO:0007669"/>
    <property type="project" value="TreeGrafter"/>
</dbReference>
<evidence type="ECO:0000256" key="3">
    <source>
        <dbReference type="ARBA" id="ARBA00022763"/>
    </source>
</evidence>
<dbReference type="Gene3D" id="1.10.20.10">
    <property type="entry name" value="Histone, subunit A"/>
    <property type="match status" value="1"/>
</dbReference>
<evidence type="ECO:0000313" key="9">
    <source>
        <dbReference type="Proteomes" id="UP001175000"/>
    </source>
</evidence>
<comment type="caution">
    <text evidence="8">The sequence shown here is derived from an EMBL/GenBank/DDBJ whole genome shotgun (WGS) entry which is preliminary data.</text>
</comment>
<comment type="subcellular location">
    <subcellularLocation>
        <location evidence="1">Nucleus</location>
    </subcellularLocation>
</comment>
<evidence type="ECO:0000256" key="5">
    <source>
        <dbReference type="ARBA" id="ARBA00023204"/>
    </source>
</evidence>
<dbReference type="GO" id="GO:0071821">
    <property type="term" value="C:FANCM-MHF complex"/>
    <property type="evidence" value="ECO:0007669"/>
    <property type="project" value="TreeGrafter"/>
</dbReference>
<evidence type="ECO:0000256" key="6">
    <source>
        <dbReference type="ARBA" id="ARBA00023242"/>
    </source>
</evidence>
<dbReference type="GO" id="GO:0006281">
    <property type="term" value="P:DNA repair"/>
    <property type="evidence" value="ECO:0007669"/>
    <property type="project" value="UniProtKB-KW"/>
</dbReference>
<dbReference type="GO" id="GO:0000712">
    <property type="term" value="P:resolution of meiotic recombination intermediates"/>
    <property type="evidence" value="ECO:0007669"/>
    <property type="project" value="TreeGrafter"/>
</dbReference>
<name>A0AA40BTS3_9PEZI</name>
<dbReference type="GO" id="GO:0003677">
    <property type="term" value="F:DNA binding"/>
    <property type="evidence" value="ECO:0007669"/>
    <property type="project" value="UniProtKB-KW"/>
</dbReference>
<sequence>MPPKKTTATTSGSRGAATVKTGSKSTAGKRANPRGRPSNASSNGRASTSARETITISDDEAPPQSRQDRDGDENMDESDNIEDEEDEDEEDEERAKIPPELITRILHDFFTKEGTRITRDANEAVGRYVDVFVREAIARAAAEKQGGVLEVEDLEKITPQLLMDL</sequence>
<feature type="compositionally biased region" description="Acidic residues" evidence="7">
    <location>
        <begin position="70"/>
        <end position="92"/>
    </location>
</feature>